<sequence>MFSLSACSTSDKNTTSNNTSKKATKFVPSKNMTKLVLVTNTHLFDGEYQKVLNQFNLKLSELGKKYYLDIKLIDNSPSLKKGEEEATSYNKKYHNGVLDMKSKNEQVDIIRFDTGDDSDYYNDYDYFYLNNFLTPLDDYINKDTSIKNIIDDKSFTAAKRNGKIYAVPDILNGTGRGWNVKTSQLKSSGLTEKDLESERWEILNNSKLSSKKIFIDPQANTMSAGLELSEPPYCAELYYDLITPCVGVKFDSDSAKAINIYQDEYITKSIKSTYSMGSFDKCKLSIVPAYTSSDKVTTNSIDGTITIPINDKLYSCGNISGLGIANWSKNANYAYDLISLLNTNKELATLLNYGIEGVNYTKNDDGTVKLSNSEDDNYYNPNCIFSNSKILPTNADYPYTDNSKDTVLSPIYSFIFDYNKVKSEIIATNKVITKYKSNLFVGKGDYAELSKKFNEDLEKAGVQKIVDEANKQIAIWQKTNK</sequence>
<feature type="region of interest" description="Disordered" evidence="1">
    <location>
        <begin position="1"/>
        <end position="22"/>
    </location>
</feature>
<comment type="caution">
    <text evidence="3">The sequence shown here is derived from an EMBL/GenBank/DDBJ whole genome shotgun (WGS) entry which is preliminary data.</text>
</comment>
<evidence type="ECO:0000313" key="4">
    <source>
        <dbReference type="Proteomes" id="UP001478133"/>
    </source>
</evidence>
<keyword evidence="4" id="KW-1185">Reference proteome</keyword>
<dbReference type="Proteomes" id="UP001478133">
    <property type="component" value="Unassembled WGS sequence"/>
</dbReference>
<feature type="compositionally biased region" description="Low complexity" evidence="1">
    <location>
        <begin position="8"/>
        <end position="21"/>
    </location>
</feature>
<protein>
    <submittedName>
        <fullName evidence="3">ABC transporter substrate-binding protein</fullName>
    </submittedName>
</protein>
<organism evidence="3 4">
    <name type="scientific">Ruminococcoides intestinihominis</name>
    <dbReference type="NCBI Taxonomy" id="3133161"/>
    <lineage>
        <taxon>Bacteria</taxon>
        <taxon>Bacillati</taxon>
        <taxon>Bacillota</taxon>
        <taxon>Clostridia</taxon>
        <taxon>Eubacteriales</taxon>
        <taxon>Oscillospiraceae</taxon>
        <taxon>Ruminococcoides</taxon>
    </lineage>
</organism>
<gene>
    <name evidence="3" type="ORF">ABFO16_06545</name>
</gene>
<evidence type="ECO:0000313" key="3">
    <source>
        <dbReference type="EMBL" id="MEQ2565895.1"/>
    </source>
</evidence>
<dbReference type="Gene3D" id="3.40.190.10">
    <property type="entry name" value="Periplasmic binding protein-like II"/>
    <property type="match status" value="2"/>
</dbReference>
<reference evidence="3 4" key="1">
    <citation type="submission" date="2024-03" db="EMBL/GenBank/DDBJ databases">
        <title>Human intestinal bacterial collection.</title>
        <authorList>
            <person name="Pauvert C."/>
            <person name="Hitch T.C.A."/>
            <person name="Clavel T."/>
        </authorList>
    </citation>
    <scope>NUCLEOTIDE SEQUENCE [LARGE SCALE GENOMIC DNA]</scope>
    <source>
        <strain evidence="3 4">CLA-AP-H18</strain>
    </source>
</reference>
<evidence type="ECO:0000259" key="2">
    <source>
        <dbReference type="Pfam" id="PF12010"/>
    </source>
</evidence>
<dbReference type="Pfam" id="PF12010">
    <property type="entry name" value="DUF3502"/>
    <property type="match status" value="1"/>
</dbReference>
<dbReference type="InterPro" id="IPR022627">
    <property type="entry name" value="DUF3502"/>
</dbReference>
<feature type="domain" description="DUF3502" evidence="2">
    <location>
        <begin position="410"/>
        <end position="478"/>
    </location>
</feature>
<dbReference type="EMBL" id="JBBMFI010000021">
    <property type="protein sequence ID" value="MEQ2565895.1"/>
    <property type="molecule type" value="Genomic_DNA"/>
</dbReference>
<evidence type="ECO:0000256" key="1">
    <source>
        <dbReference type="SAM" id="MobiDB-lite"/>
    </source>
</evidence>
<dbReference type="RefSeq" id="WP_367286484.1">
    <property type="nucleotide sequence ID" value="NZ_JBBMEY010000022.1"/>
</dbReference>
<dbReference type="SUPFAM" id="SSF53850">
    <property type="entry name" value="Periplasmic binding protein-like II"/>
    <property type="match status" value="2"/>
</dbReference>
<accession>A0ABV1HUA3</accession>
<proteinExistence type="predicted"/>
<name>A0ABV1HUA3_9FIRM</name>